<dbReference type="EMBL" id="BSEN01000006">
    <property type="protein sequence ID" value="GLJ76085.1"/>
    <property type="molecule type" value="Genomic_DNA"/>
</dbReference>
<dbReference type="InterPro" id="IPR051044">
    <property type="entry name" value="MAG_DAG_Lipase"/>
</dbReference>
<keyword evidence="3" id="KW-1185">Reference proteome</keyword>
<evidence type="ECO:0000259" key="1">
    <source>
        <dbReference type="Pfam" id="PF12146"/>
    </source>
</evidence>
<evidence type="ECO:0000313" key="2">
    <source>
        <dbReference type="EMBL" id="GLJ76085.1"/>
    </source>
</evidence>
<dbReference type="RefSeq" id="WP_271176753.1">
    <property type="nucleotide sequence ID" value="NZ_BAAAJO010000005.1"/>
</dbReference>
<proteinExistence type="predicted"/>
<gene>
    <name evidence="2" type="ORF">GCM10017584_16590</name>
</gene>
<comment type="caution">
    <text evidence="2">The sequence shown here is derived from an EMBL/GenBank/DDBJ whole genome shotgun (WGS) entry which is preliminary data.</text>
</comment>
<name>A0A9W6H8W9_9MICO</name>
<feature type="domain" description="Serine aminopeptidase S33" evidence="1">
    <location>
        <begin position="21"/>
        <end position="262"/>
    </location>
</feature>
<dbReference type="InterPro" id="IPR029058">
    <property type="entry name" value="AB_hydrolase_fold"/>
</dbReference>
<reference evidence="2" key="1">
    <citation type="journal article" date="2014" name="Int. J. Syst. Evol. Microbiol.">
        <title>Complete genome sequence of Corynebacterium casei LMG S-19264T (=DSM 44701T), isolated from a smear-ripened cheese.</title>
        <authorList>
            <consortium name="US DOE Joint Genome Institute (JGI-PGF)"/>
            <person name="Walter F."/>
            <person name="Albersmeier A."/>
            <person name="Kalinowski J."/>
            <person name="Ruckert C."/>
        </authorList>
    </citation>
    <scope>NUCLEOTIDE SEQUENCE</scope>
    <source>
        <strain evidence="2">VKM Ac-1401</strain>
    </source>
</reference>
<dbReference type="AlphaFoldDB" id="A0A9W6H8W9"/>
<dbReference type="PANTHER" id="PTHR11614">
    <property type="entry name" value="PHOSPHOLIPASE-RELATED"/>
    <property type="match status" value="1"/>
</dbReference>
<organism evidence="2 3">
    <name type="scientific">Leifsonia poae</name>
    <dbReference type="NCBI Taxonomy" id="110933"/>
    <lineage>
        <taxon>Bacteria</taxon>
        <taxon>Bacillati</taxon>
        <taxon>Actinomycetota</taxon>
        <taxon>Actinomycetes</taxon>
        <taxon>Micrococcales</taxon>
        <taxon>Microbacteriaceae</taxon>
        <taxon>Leifsonia</taxon>
    </lineage>
</organism>
<dbReference type="InterPro" id="IPR022742">
    <property type="entry name" value="Hydrolase_4"/>
</dbReference>
<accession>A0A9W6H8W9</accession>
<evidence type="ECO:0000313" key="3">
    <source>
        <dbReference type="Proteomes" id="UP001142372"/>
    </source>
</evidence>
<dbReference type="Pfam" id="PF12146">
    <property type="entry name" value="Hydrolase_4"/>
    <property type="match status" value="1"/>
</dbReference>
<dbReference type="Gene3D" id="3.40.50.1820">
    <property type="entry name" value="alpha/beta hydrolase"/>
    <property type="match status" value="1"/>
</dbReference>
<protein>
    <submittedName>
        <fullName evidence="2">Lysophospholipase</fullName>
    </submittedName>
</protein>
<dbReference type="SUPFAM" id="SSF53474">
    <property type="entry name" value="alpha/beta-Hydrolases"/>
    <property type="match status" value="1"/>
</dbReference>
<dbReference type="Proteomes" id="UP001142372">
    <property type="component" value="Unassembled WGS sequence"/>
</dbReference>
<reference evidence="2" key="2">
    <citation type="submission" date="2023-01" db="EMBL/GenBank/DDBJ databases">
        <authorList>
            <person name="Sun Q."/>
            <person name="Evtushenko L."/>
        </authorList>
    </citation>
    <scope>NUCLEOTIDE SEQUENCE</scope>
    <source>
        <strain evidence="2">VKM Ac-1401</strain>
    </source>
</reference>
<sequence length="282" mass="30905">MPTYNDAHGIAITYDVWPVDDPRAIVQVAHGVGEHSGRYRALAEHLNANGYTVYVDDHRGHGRTGMAQWGDASKLGRLGPGGLRATVDALHGFSRLIRDQNPDAPLVFFGHSWGSLMVQLILNKHSDEYDAAVLSGTAYRMLGSMDSGYNLNKRFAHLGTTGAEWLSRDPAVAQAFVDDELTTSTPLPKLFGPVDASRLLGRPARSFARDVPLLIQVGGDDPLGGEPSARRLEQAYRSRSGLTDVTTIVYPGARHEIYNETNRDEVMADLTAWLDARIARRD</sequence>